<reference evidence="2" key="2">
    <citation type="submission" date="2023-01" db="EMBL/GenBank/DDBJ databases">
        <title>Gilvimarinus xylanilyticus HB14 isolated from Caulerpa lentillifera aquaculture base in Hainan, China.</title>
        <authorList>
            <person name="Zhang Y.-J."/>
        </authorList>
    </citation>
    <scope>NUCLEOTIDE SEQUENCE</scope>
    <source>
        <strain evidence="2">HB14</strain>
    </source>
</reference>
<gene>
    <name evidence="2" type="ORF">M6D89_08725</name>
</gene>
<dbReference type="InterPro" id="IPR013217">
    <property type="entry name" value="Methyltransf_12"/>
</dbReference>
<protein>
    <submittedName>
        <fullName evidence="2">Class I SAM-dependent methyltransferase</fullName>
    </submittedName>
</protein>
<keyword evidence="3" id="KW-1185">Reference proteome</keyword>
<keyword evidence="2" id="KW-0489">Methyltransferase</keyword>
<organism evidence="2 3">
    <name type="scientific">Gilvimarinus xylanilyticus</name>
    <dbReference type="NCBI Taxonomy" id="2944139"/>
    <lineage>
        <taxon>Bacteria</taxon>
        <taxon>Pseudomonadati</taxon>
        <taxon>Pseudomonadota</taxon>
        <taxon>Gammaproteobacteria</taxon>
        <taxon>Cellvibrionales</taxon>
        <taxon>Cellvibrionaceae</taxon>
        <taxon>Gilvimarinus</taxon>
    </lineage>
</organism>
<name>A0A9X2I4N6_9GAMM</name>
<proteinExistence type="predicted"/>
<dbReference type="CDD" id="cd02440">
    <property type="entry name" value="AdoMet_MTases"/>
    <property type="match status" value="1"/>
</dbReference>
<dbReference type="AlphaFoldDB" id="A0A9X2I4N6"/>
<accession>A0A9X2I4N6</accession>
<keyword evidence="2" id="KW-0808">Transferase</keyword>
<dbReference type="Gene3D" id="3.40.50.150">
    <property type="entry name" value="Vaccinia Virus protein VP39"/>
    <property type="match status" value="1"/>
</dbReference>
<dbReference type="GO" id="GO:0032259">
    <property type="term" value="P:methylation"/>
    <property type="evidence" value="ECO:0007669"/>
    <property type="project" value="UniProtKB-KW"/>
</dbReference>
<feature type="domain" description="Methyltransferase type 12" evidence="1">
    <location>
        <begin position="97"/>
        <end position="190"/>
    </location>
</feature>
<dbReference type="InterPro" id="IPR029063">
    <property type="entry name" value="SAM-dependent_MTases_sf"/>
</dbReference>
<dbReference type="Pfam" id="PF08242">
    <property type="entry name" value="Methyltransf_12"/>
    <property type="match status" value="1"/>
</dbReference>
<evidence type="ECO:0000259" key="1">
    <source>
        <dbReference type="Pfam" id="PF08242"/>
    </source>
</evidence>
<comment type="caution">
    <text evidence="2">The sequence shown here is derived from an EMBL/GenBank/DDBJ whole genome shotgun (WGS) entry which is preliminary data.</text>
</comment>
<dbReference type="EMBL" id="JAMFTH010000001">
    <property type="protein sequence ID" value="MCP8899377.1"/>
    <property type="molecule type" value="Genomic_DNA"/>
</dbReference>
<dbReference type="Proteomes" id="UP001139319">
    <property type="component" value="Unassembled WGS sequence"/>
</dbReference>
<reference evidence="2" key="1">
    <citation type="submission" date="2022-05" db="EMBL/GenBank/DDBJ databases">
        <authorList>
            <person name="Sun H.-N."/>
        </authorList>
    </citation>
    <scope>NUCLEOTIDE SEQUENCE</scope>
    <source>
        <strain evidence="2">HB14</strain>
    </source>
</reference>
<evidence type="ECO:0000313" key="2">
    <source>
        <dbReference type="EMBL" id="MCP8899377.1"/>
    </source>
</evidence>
<sequence>MKPTPPLNLLLKQAENLYKSSFFANVIASHLIHTKIGTESTLTVHRNDQMLIHSLKHHCDANASVSQYYNVALQQFDTVRQILDFVYPRTADSIKFLDFACGYGRLSRLLSEYIPKKNLHVSEIQEEALRFVGEQFEIKTFPSAASPEDFSIDENYQVIWVASLFSHLPEHLFKHWLSKLYSLLTPDGILCFSVHDESLLQGTRAIPKNGILFMGESENDSLDRNIYGNTFVTEQFITNTITDTLPGSPTVYRLPKALAHEQDVYVLGGTSVNDLTSLDQFRRGPWGWVDERVISEGGLYLRGWAASIDDGVLDNVKITINGQVFNCATGQSRPDVVKAFNDRRLEHCGWEFQLTQQELENHENIEVTVSAISRLDERALLYAGVLTNEFAVNQAKSKQGALKQLKSWLHIIKN</sequence>
<dbReference type="SUPFAM" id="SSF53335">
    <property type="entry name" value="S-adenosyl-L-methionine-dependent methyltransferases"/>
    <property type="match status" value="1"/>
</dbReference>
<evidence type="ECO:0000313" key="3">
    <source>
        <dbReference type="Proteomes" id="UP001139319"/>
    </source>
</evidence>
<dbReference type="GO" id="GO:0008168">
    <property type="term" value="F:methyltransferase activity"/>
    <property type="evidence" value="ECO:0007669"/>
    <property type="project" value="UniProtKB-KW"/>
</dbReference>
<dbReference type="RefSeq" id="WP_253967627.1">
    <property type="nucleotide sequence ID" value="NZ_JAMFTH010000001.1"/>
</dbReference>